<gene>
    <name evidence="1" type="ORF">DPMN_187849</name>
</gene>
<reference evidence="1" key="1">
    <citation type="journal article" date="2019" name="bioRxiv">
        <title>The Genome of the Zebra Mussel, Dreissena polymorpha: A Resource for Invasive Species Research.</title>
        <authorList>
            <person name="McCartney M.A."/>
            <person name="Auch B."/>
            <person name="Kono T."/>
            <person name="Mallez S."/>
            <person name="Zhang Y."/>
            <person name="Obille A."/>
            <person name="Becker A."/>
            <person name="Abrahante J.E."/>
            <person name="Garbe J."/>
            <person name="Badalamenti J.P."/>
            <person name="Herman A."/>
            <person name="Mangelson H."/>
            <person name="Liachko I."/>
            <person name="Sullivan S."/>
            <person name="Sone E.D."/>
            <person name="Koren S."/>
            <person name="Silverstein K.A.T."/>
            <person name="Beckman K.B."/>
            <person name="Gohl D.M."/>
        </authorList>
    </citation>
    <scope>NUCLEOTIDE SEQUENCE</scope>
    <source>
        <strain evidence="1">Duluth1</strain>
        <tissue evidence="1">Whole animal</tissue>
    </source>
</reference>
<keyword evidence="2" id="KW-1185">Reference proteome</keyword>
<dbReference type="Proteomes" id="UP000828390">
    <property type="component" value="Unassembled WGS sequence"/>
</dbReference>
<name>A0A9D4DRU8_DREPO</name>
<protein>
    <submittedName>
        <fullName evidence="1">Uncharacterized protein</fullName>
    </submittedName>
</protein>
<evidence type="ECO:0000313" key="2">
    <source>
        <dbReference type="Proteomes" id="UP000828390"/>
    </source>
</evidence>
<reference evidence="1" key="2">
    <citation type="submission" date="2020-11" db="EMBL/GenBank/DDBJ databases">
        <authorList>
            <person name="McCartney M.A."/>
            <person name="Auch B."/>
            <person name="Kono T."/>
            <person name="Mallez S."/>
            <person name="Becker A."/>
            <person name="Gohl D.M."/>
            <person name="Silverstein K.A.T."/>
            <person name="Koren S."/>
            <person name="Bechman K.B."/>
            <person name="Herman A."/>
            <person name="Abrahante J.E."/>
            <person name="Garbe J."/>
        </authorList>
    </citation>
    <scope>NUCLEOTIDE SEQUENCE</scope>
    <source>
        <strain evidence="1">Duluth1</strain>
        <tissue evidence="1">Whole animal</tissue>
    </source>
</reference>
<accession>A0A9D4DRU8</accession>
<sequence length="633" mass="72127">MHFTANHLDRGGPPRSREINFPITVRLTPQLATAKSPISTVNRVAHLRKQDIIWTNLLTKFHKDRKINVASRKNAPPSGSHVFQPTGIICELVQDIFGMHLLTKFHEDRKVNVASRVHYFQAKIFIFKLIQDIILTNLLTKFHEDWTINVSCPWWPYIIGTNLLTKFHDDQKINLTSRVLTRKIAPPPWWPYIIGMNLLTKKNAPPLGGHVFQANVAVFELIQDIIKTNLLTVFHQDWTINLASRVLRKNAPSPGGHIFQPTSIIFKLEINVASRPYNENAPPLGSHVFQAKVTIFELIQDISGTNLLSKFHTDRKINVASRVLTMKNAPPPSGHVFQSNDIIFELVQDIIGINLLDKFHEDRTINLASRVKNAPLLGSNVFQAKVTIFELIQYISRENLLSKFHEDRIINVASRVLTMKTAPLPGGHVFNKPTGINFKLFQYIFGINFLTKIHEDRTINVASRVLRRKTAPLPGGHVFNKPVSFSNSYRTINVASRLLTRFYYSHIYSHIRKNTPPLGRHVFQAKVTIFELIQDISGTNLLSKFHEDQKINVTSRVLARKIAPPPWWPSFSTNRHNFCTHRTINVASRVKNAPPLGSNVFQAKVTIFELIPYISGTNLLSKLHEDWTINVAS</sequence>
<dbReference type="AlphaFoldDB" id="A0A9D4DRU8"/>
<comment type="caution">
    <text evidence="1">The sequence shown here is derived from an EMBL/GenBank/DDBJ whole genome shotgun (WGS) entry which is preliminary data.</text>
</comment>
<proteinExistence type="predicted"/>
<evidence type="ECO:0000313" key="1">
    <source>
        <dbReference type="EMBL" id="KAH3753215.1"/>
    </source>
</evidence>
<organism evidence="1 2">
    <name type="scientific">Dreissena polymorpha</name>
    <name type="common">Zebra mussel</name>
    <name type="synonym">Mytilus polymorpha</name>
    <dbReference type="NCBI Taxonomy" id="45954"/>
    <lineage>
        <taxon>Eukaryota</taxon>
        <taxon>Metazoa</taxon>
        <taxon>Spiralia</taxon>
        <taxon>Lophotrochozoa</taxon>
        <taxon>Mollusca</taxon>
        <taxon>Bivalvia</taxon>
        <taxon>Autobranchia</taxon>
        <taxon>Heteroconchia</taxon>
        <taxon>Euheterodonta</taxon>
        <taxon>Imparidentia</taxon>
        <taxon>Neoheterodontei</taxon>
        <taxon>Myida</taxon>
        <taxon>Dreissenoidea</taxon>
        <taxon>Dreissenidae</taxon>
        <taxon>Dreissena</taxon>
    </lineage>
</organism>
<dbReference type="EMBL" id="JAIWYP010000010">
    <property type="protein sequence ID" value="KAH3753215.1"/>
    <property type="molecule type" value="Genomic_DNA"/>
</dbReference>